<name>A0A392P4V9_9FABA</name>
<sequence length="93" mass="10795">VLEDVPKDLPFYQKLNSPQTEWTPLTQTFEANEDNLNTNLSFYSIPFFYNFIRHNKPIPHIELVVDDLIKNLGGDYEIIKEIEVVVQSVIGQT</sequence>
<keyword evidence="2" id="KW-1185">Reference proteome</keyword>
<comment type="caution">
    <text evidence="1">The sequence shown here is derived from an EMBL/GenBank/DDBJ whole genome shotgun (WGS) entry which is preliminary data.</text>
</comment>
<organism evidence="1 2">
    <name type="scientific">Trifolium medium</name>
    <dbReference type="NCBI Taxonomy" id="97028"/>
    <lineage>
        <taxon>Eukaryota</taxon>
        <taxon>Viridiplantae</taxon>
        <taxon>Streptophyta</taxon>
        <taxon>Embryophyta</taxon>
        <taxon>Tracheophyta</taxon>
        <taxon>Spermatophyta</taxon>
        <taxon>Magnoliopsida</taxon>
        <taxon>eudicotyledons</taxon>
        <taxon>Gunneridae</taxon>
        <taxon>Pentapetalae</taxon>
        <taxon>rosids</taxon>
        <taxon>fabids</taxon>
        <taxon>Fabales</taxon>
        <taxon>Fabaceae</taxon>
        <taxon>Papilionoideae</taxon>
        <taxon>50 kb inversion clade</taxon>
        <taxon>NPAAA clade</taxon>
        <taxon>Hologalegina</taxon>
        <taxon>IRL clade</taxon>
        <taxon>Trifolieae</taxon>
        <taxon>Trifolium</taxon>
    </lineage>
</organism>
<reference evidence="1 2" key="1">
    <citation type="journal article" date="2018" name="Front. Plant Sci.">
        <title>Red Clover (Trifolium pratense) and Zigzag Clover (T. medium) - A Picture of Genomic Similarities and Differences.</title>
        <authorList>
            <person name="Dluhosova J."/>
            <person name="Istvanek J."/>
            <person name="Nedelnik J."/>
            <person name="Repkova J."/>
        </authorList>
    </citation>
    <scope>NUCLEOTIDE SEQUENCE [LARGE SCALE GENOMIC DNA]</scope>
    <source>
        <strain evidence="2">cv. 10/8</strain>
        <tissue evidence="1">Leaf</tissue>
    </source>
</reference>
<proteinExistence type="predicted"/>
<evidence type="ECO:0000313" key="1">
    <source>
        <dbReference type="EMBL" id="MCI05865.1"/>
    </source>
</evidence>
<dbReference type="Proteomes" id="UP000265520">
    <property type="component" value="Unassembled WGS sequence"/>
</dbReference>
<dbReference type="AlphaFoldDB" id="A0A392P4V9"/>
<protein>
    <submittedName>
        <fullName evidence="1">Uncharacterized protein</fullName>
    </submittedName>
</protein>
<evidence type="ECO:0000313" key="2">
    <source>
        <dbReference type="Proteomes" id="UP000265520"/>
    </source>
</evidence>
<feature type="non-terminal residue" evidence="1">
    <location>
        <position position="1"/>
    </location>
</feature>
<accession>A0A392P4V9</accession>
<dbReference type="EMBL" id="LXQA010060004">
    <property type="protein sequence ID" value="MCI05865.1"/>
    <property type="molecule type" value="Genomic_DNA"/>
</dbReference>